<feature type="transmembrane region" description="Helical" evidence="1">
    <location>
        <begin position="12"/>
        <end position="36"/>
    </location>
</feature>
<protein>
    <recommendedName>
        <fullName evidence="4">Metal-binding integral membrane protein</fullName>
    </recommendedName>
</protein>
<dbReference type="OrthoDB" id="164118at2"/>
<dbReference type="Pfam" id="PF09948">
    <property type="entry name" value="PpoB2"/>
    <property type="match status" value="1"/>
</dbReference>
<feature type="transmembrane region" description="Helical" evidence="1">
    <location>
        <begin position="56"/>
        <end position="84"/>
    </location>
</feature>
<evidence type="ECO:0000313" key="3">
    <source>
        <dbReference type="Proteomes" id="UP000201838"/>
    </source>
</evidence>
<evidence type="ECO:0008006" key="4">
    <source>
        <dbReference type="Google" id="ProtNLM"/>
    </source>
</evidence>
<name>A0A238J4H5_9RHOB</name>
<reference evidence="2 3" key="1">
    <citation type="submission" date="2017-05" db="EMBL/GenBank/DDBJ databases">
        <authorList>
            <person name="Song R."/>
            <person name="Chenine A.L."/>
            <person name="Ruprecht R.M."/>
        </authorList>
    </citation>
    <scope>NUCLEOTIDE SEQUENCE [LARGE SCALE GENOMIC DNA]</scope>
    <source>
        <strain evidence="2 3">CECT 8489</strain>
    </source>
</reference>
<dbReference type="AlphaFoldDB" id="A0A238J4H5"/>
<sequence>MTRLEQLLRRDQLVVVGALLFVTLLAWAYIFSGAGMDMGDSAMDHMNMQMAWTPGYATIVILMWWIMMVAMMLPSASPTILLFAKINRQRREAGKTYVAAGTFALGYLLIWGFFSAAATAAQWALVSSGLLSIAMASTNQTLSAAILIAAGLWQFTPLKRACLRHCRSPFHFVVSGFRPGELGALRMGVEHGVFCLGCCWFLMALLFYGGVMNLYWIAGLAMYVLIEKIAPVGEWIGRLAGAGLIVWGTVLLVNMRF</sequence>
<dbReference type="RefSeq" id="WP_093975834.1">
    <property type="nucleotide sequence ID" value="NZ_FXXQ01000022.1"/>
</dbReference>
<evidence type="ECO:0000256" key="1">
    <source>
        <dbReference type="SAM" id="Phobius"/>
    </source>
</evidence>
<organism evidence="2 3">
    <name type="scientific">Boseongicola aestuarii</name>
    <dbReference type="NCBI Taxonomy" id="1470561"/>
    <lineage>
        <taxon>Bacteria</taxon>
        <taxon>Pseudomonadati</taxon>
        <taxon>Pseudomonadota</taxon>
        <taxon>Alphaproteobacteria</taxon>
        <taxon>Rhodobacterales</taxon>
        <taxon>Paracoccaceae</taxon>
        <taxon>Boseongicola</taxon>
    </lineage>
</organism>
<keyword evidence="3" id="KW-1185">Reference proteome</keyword>
<keyword evidence="1" id="KW-1133">Transmembrane helix</keyword>
<dbReference type="Proteomes" id="UP000201838">
    <property type="component" value="Unassembled WGS sequence"/>
</dbReference>
<dbReference type="EMBL" id="FXXQ01000022">
    <property type="protein sequence ID" value="SMX25649.1"/>
    <property type="molecule type" value="Genomic_DNA"/>
</dbReference>
<accession>A0A238J4H5</accession>
<keyword evidence="1" id="KW-0812">Transmembrane</keyword>
<gene>
    <name evidence="2" type="ORF">BOA8489_03793</name>
</gene>
<evidence type="ECO:0000313" key="2">
    <source>
        <dbReference type="EMBL" id="SMX25649.1"/>
    </source>
</evidence>
<dbReference type="InterPro" id="IPR018688">
    <property type="entry name" value="PpoB2-like"/>
</dbReference>
<proteinExistence type="predicted"/>
<feature type="transmembrane region" description="Helical" evidence="1">
    <location>
        <begin position="235"/>
        <end position="253"/>
    </location>
</feature>
<keyword evidence="1" id="KW-0472">Membrane</keyword>
<feature type="transmembrane region" description="Helical" evidence="1">
    <location>
        <begin position="96"/>
        <end position="118"/>
    </location>
</feature>
<feature type="transmembrane region" description="Helical" evidence="1">
    <location>
        <begin position="193"/>
        <end position="215"/>
    </location>
</feature>
<feature type="transmembrane region" description="Helical" evidence="1">
    <location>
        <begin position="130"/>
        <end position="155"/>
    </location>
</feature>